<dbReference type="EMBL" id="UHJL01000002">
    <property type="protein sequence ID" value="SUQ24588.1"/>
    <property type="molecule type" value="Genomic_DNA"/>
</dbReference>
<evidence type="ECO:0000256" key="4">
    <source>
        <dbReference type="ARBA" id="ARBA00022980"/>
    </source>
</evidence>
<dbReference type="OMA" id="KGPFVDP"/>
<dbReference type="PROSITE" id="PS00323">
    <property type="entry name" value="RIBOSOMAL_S19"/>
    <property type="match status" value="1"/>
</dbReference>
<reference evidence="9 10" key="1">
    <citation type="submission" date="2017-08" db="EMBL/GenBank/DDBJ databases">
        <authorList>
            <person name="de Groot N.N."/>
        </authorList>
    </citation>
    <scope>NUCLEOTIDE SEQUENCE [LARGE SCALE GENOMIC DNA]</scope>
    <source>
        <strain evidence="9 10">HM2</strain>
    </source>
</reference>
<dbReference type="Proteomes" id="UP000255423">
    <property type="component" value="Unassembled WGS sequence"/>
</dbReference>
<dbReference type="NCBIfam" id="TIGR01050">
    <property type="entry name" value="rpsS_bact"/>
    <property type="match status" value="1"/>
</dbReference>
<gene>
    <name evidence="7" type="primary">rpsS</name>
    <name evidence="9" type="ORF">SAMN05661053_1995</name>
</gene>
<evidence type="ECO:0000256" key="2">
    <source>
        <dbReference type="ARBA" id="ARBA00022730"/>
    </source>
</evidence>
<evidence type="ECO:0000313" key="10">
    <source>
        <dbReference type="Proteomes" id="UP000255423"/>
    </source>
</evidence>
<sequence>MSRSLKKGAFVDSHVLSKAQAMAGSDKKQAIKTWSRRSTIVPDMVGLTFSVYNGKQFLPVYVTENMVGHKLGEFSMTRTFRGHRKTETAGGKK</sequence>
<dbReference type="GO" id="GO:0000028">
    <property type="term" value="P:ribosomal small subunit assembly"/>
    <property type="evidence" value="ECO:0007669"/>
    <property type="project" value="TreeGrafter"/>
</dbReference>
<dbReference type="PANTHER" id="PTHR11880:SF8">
    <property type="entry name" value="SMALL RIBOSOMAL SUBUNIT PROTEIN US19M"/>
    <property type="match status" value="1"/>
</dbReference>
<dbReference type="HAMAP" id="MF_00531">
    <property type="entry name" value="Ribosomal_uS19"/>
    <property type="match status" value="1"/>
</dbReference>
<evidence type="ECO:0000256" key="7">
    <source>
        <dbReference type="HAMAP-Rule" id="MF_00531"/>
    </source>
</evidence>
<evidence type="ECO:0000313" key="9">
    <source>
        <dbReference type="EMBL" id="SUQ24588.1"/>
    </source>
</evidence>
<evidence type="ECO:0000256" key="1">
    <source>
        <dbReference type="ARBA" id="ARBA00007345"/>
    </source>
</evidence>
<dbReference type="PRINTS" id="PR00975">
    <property type="entry name" value="RIBOSOMALS19"/>
</dbReference>
<dbReference type="AlphaFoldDB" id="A0A380S774"/>
<keyword evidence="5 7" id="KW-0687">Ribonucleoprotein</keyword>
<evidence type="ECO:0000256" key="6">
    <source>
        <dbReference type="ARBA" id="ARBA00035163"/>
    </source>
</evidence>
<dbReference type="InterPro" id="IPR023575">
    <property type="entry name" value="Ribosomal_uS19_SF"/>
</dbReference>
<organism evidence="9 10">
    <name type="scientific">Fibrobacter succinogenes</name>
    <name type="common">Bacteroides succinogenes</name>
    <dbReference type="NCBI Taxonomy" id="833"/>
    <lineage>
        <taxon>Bacteria</taxon>
        <taxon>Pseudomonadati</taxon>
        <taxon>Fibrobacterota</taxon>
        <taxon>Fibrobacteria</taxon>
        <taxon>Fibrobacterales</taxon>
        <taxon>Fibrobacteraceae</taxon>
        <taxon>Fibrobacter</taxon>
    </lineage>
</organism>
<keyword evidence="2 7" id="KW-0699">rRNA-binding</keyword>
<dbReference type="InterPro" id="IPR005732">
    <property type="entry name" value="Ribosomal_uS19_bac-type"/>
</dbReference>
<dbReference type="GO" id="GO:0006412">
    <property type="term" value="P:translation"/>
    <property type="evidence" value="ECO:0007669"/>
    <property type="project" value="UniProtKB-UniRule"/>
</dbReference>
<dbReference type="Gene3D" id="3.30.860.10">
    <property type="entry name" value="30s Ribosomal Protein S19, Chain A"/>
    <property type="match status" value="1"/>
</dbReference>
<keyword evidence="3 7" id="KW-0694">RNA-binding</keyword>
<comment type="similarity">
    <text evidence="1 7 8">Belongs to the universal ribosomal protein uS19 family.</text>
</comment>
<dbReference type="PIRSF" id="PIRSF002144">
    <property type="entry name" value="Ribosomal_S19"/>
    <property type="match status" value="1"/>
</dbReference>
<proteinExistence type="inferred from homology"/>
<dbReference type="Pfam" id="PF00203">
    <property type="entry name" value="Ribosomal_S19"/>
    <property type="match status" value="1"/>
</dbReference>
<dbReference type="FunFam" id="3.30.860.10:FF:000001">
    <property type="entry name" value="30S ribosomal protein S19"/>
    <property type="match status" value="1"/>
</dbReference>
<dbReference type="PANTHER" id="PTHR11880">
    <property type="entry name" value="RIBOSOMAL PROTEIN S19P FAMILY MEMBER"/>
    <property type="match status" value="1"/>
</dbReference>
<dbReference type="InterPro" id="IPR002222">
    <property type="entry name" value="Ribosomal_uS19"/>
</dbReference>
<dbReference type="SUPFAM" id="SSF54570">
    <property type="entry name" value="Ribosomal protein S19"/>
    <property type="match status" value="1"/>
</dbReference>
<accession>A0A380S774</accession>
<evidence type="ECO:0000256" key="3">
    <source>
        <dbReference type="ARBA" id="ARBA00022884"/>
    </source>
</evidence>
<evidence type="ECO:0000256" key="8">
    <source>
        <dbReference type="RuleBase" id="RU003485"/>
    </source>
</evidence>
<comment type="function">
    <text evidence="7">Protein S19 forms a complex with S13 that binds strongly to the 16S ribosomal RNA.</text>
</comment>
<dbReference type="GO" id="GO:0005737">
    <property type="term" value="C:cytoplasm"/>
    <property type="evidence" value="ECO:0007669"/>
    <property type="project" value="UniProtKB-ARBA"/>
</dbReference>
<dbReference type="GO" id="GO:0015935">
    <property type="term" value="C:small ribosomal subunit"/>
    <property type="evidence" value="ECO:0007669"/>
    <property type="project" value="InterPro"/>
</dbReference>
<evidence type="ECO:0000256" key="5">
    <source>
        <dbReference type="ARBA" id="ARBA00023274"/>
    </source>
</evidence>
<dbReference type="InterPro" id="IPR020934">
    <property type="entry name" value="Ribosomal_uS19_CS"/>
</dbReference>
<dbReference type="GO" id="GO:0019843">
    <property type="term" value="F:rRNA binding"/>
    <property type="evidence" value="ECO:0007669"/>
    <property type="project" value="UniProtKB-UniRule"/>
</dbReference>
<keyword evidence="4 7" id="KW-0689">Ribosomal protein</keyword>
<dbReference type="RefSeq" id="WP_014546113.1">
    <property type="nucleotide sequence ID" value="NZ_UHJL01000002.1"/>
</dbReference>
<name>A0A380S774_FIBSU</name>
<dbReference type="GO" id="GO:0003735">
    <property type="term" value="F:structural constituent of ribosome"/>
    <property type="evidence" value="ECO:0007669"/>
    <property type="project" value="InterPro"/>
</dbReference>
<protein>
    <recommendedName>
        <fullName evidence="6 7">Small ribosomal subunit protein uS19</fullName>
    </recommendedName>
</protein>